<dbReference type="PANTHER" id="PTHR32432">
    <property type="entry name" value="CELL DIVISION PROTEIN FTSA-RELATED"/>
    <property type="match status" value="1"/>
</dbReference>
<dbReference type="PIRSF" id="PIRSF003101">
    <property type="entry name" value="FtsA"/>
    <property type="match status" value="1"/>
</dbReference>
<dbReference type="AlphaFoldDB" id="A0A0G0Z7R3"/>
<accession>A0A0G0Z7R3</accession>
<proteinExistence type="inferred from homology"/>
<dbReference type="GO" id="GO:0009898">
    <property type="term" value="C:cytoplasmic side of plasma membrane"/>
    <property type="evidence" value="ECO:0007669"/>
    <property type="project" value="UniProtKB-UniRule"/>
</dbReference>
<dbReference type="GO" id="GO:0043093">
    <property type="term" value="P:FtsZ-dependent cytokinesis"/>
    <property type="evidence" value="ECO:0007669"/>
    <property type="project" value="UniProtKB-UniRule"/>
</dbReference>
<comment type="function">
    <text evidence="6 7">Cell division protein that is involved in the assembly of the Z ring. May serve as a membrane anchor for the Z ring.</text>
</comment>
<dbReference type="Pfam" id="PF02491">
    <property type="entry name" value="SHS2_FTSA"/>
    <property type="match status" value="1"/>
</dbReference>
<evidence type="ECO:0000256" key="4">
    <source>
        <dbReference type="ARBA" id="ARBA00023136"/>
    </source>
</evidence>
<dbReference type="SUPFAM" id="SSF53067">
    <property type="entry name" value="Actin-like ATPase domain"/>
    <property type="match status" value="2"/>
</dbReference>
<dbReference type="CDD" id="cd24048">
    <property type="entry name" value="ASKHA_NBD_FtsA"/>
    <property type="match status" value="1"/>
</dbReference>
<dbReference type="Proteomes" id="UP000033986">
    <property type="component" value="Unassembled WGS sequence"/>
</dbReference>
<dbReference type="PROSITE" id="PS01036">
    <property type="entry name" value="HSP70_3"/>
    <property type="match status" value="1"/>
</dbReference>
<name>A0A0G0Z7R3_9BACT</name>
<reference evidence="9 10" key="1">
    <citation type="journal article" date="2015" name="Nature">
        <title>rRNA introns, odd ribosomes, and small enigmatic genomes across a large radiation of phyla.</title>
        <authorList>
            <person name="Brown C.T."/>
            <person name="Hug L.A."/>
            <person name="Thomas B.C."/>
            <person name="Sharon I."/>
            <person name="Castelle C.J."/>
            <person name="Singh A."/>
            <person name="Wilkins M.J."/>
            <person name="Williams K.H."/>
            <person name="Banfield J.F."/>
        </authorList>
    </citation>
    <scope>NUCLEOTIDE SEQUENCE [LARGE SCALE GENOMIC DNA]</scope>
</reference>
<evidence type="ECO:0000313" key="9">
    <source>
        <dbReference type="EMBL" id="KKS44644.1"/>
    </source>
</evidence>
<evidence type="ECO:0000259" key="8">
    <source>
        <dbReference type="SMART" id="SM00842"/>
    </source>
</evidence>
<dbReference type="HAMAP" id="MF_02033">
    <property type="entry name" value="FtsA"/>
    <property type="match status" value="1"/>
</dbReference>
<sequence length="405" mass="43357">MSREDIIIGLDIGTTSVQTIVASKKKTQEVPQIIGWGESVSRGVRRGIVVDIEEAASAIRESFQKAINHAGIKHNEAVVGVGGNHIFVRPSKGVVIVSRADREISREDIQRALLQAEAIPGNPNREILHNLARGWAVDGEEGIKDPLGMTGIKLEVDTLIIEGGSPALKNLRKAVNLAGIKIKELVLTPLAAAYAVLGPRQKELGTLVLDIGGSTTGLVIFEEGDIFHASVVGFGSSHVTHDLVYGLQVDVDTAEKVKRLHGSALAESTSSRDIVDLKKLGGENSILRREVAAICEARFSEIFEMVQKELKKVGRAAMLPGGVVLTGGGSKVPRIDKLAKKELGLPCARGVAQSILGPEEIVQDPLFSTALGLIVWAFDENILERAPIADASSGFMSWFKNTFIP</sequence>
<dbReference type="SMART" id="SM00842">
    <property type="entry name" value="FtsA"/>
    <property type="match status" value="1"/>
</dbReference>
<comment type="subunit">
    <text evidence="6">Self-interacts. Interacts with FtsZ.</text>
</comment>
<keyword evidence="5 6" id="KW-0131">Cell cycle</keyword>
<dbReference type="GO" id="GO:0032153">
    <property type="term" value="C:cell division site"/>
    <property type="evidence" value="ECO:0007669"/>
    <property type="project" value="UniProtKB-UniRule"/>
</dbReference>
<evidence type="ECO:0000256" key="5">
    <source>
        <dbReference type="ARBA" id="ARBA00023306"/>
    </source>
</evidence>
<keyword evidence="3 6" id="KW-0132">Cell division</keyword>
<comment type="similarity">
    <text evidence="6 7">Belongs to the FtsA/MreB family.</text>
</comment>
<comment type="caution">
    <text evidence="9">The sequence shown here is derived from an EMBL/GenBank/DDBJ whole genome shotgun (WGS) entry which is preliminary data.</text>
</comment>
<dbReference type="InterPro" id="IPR050696">
    <property type="entry name" value="FtsA/MreB"/>
</dbReference>
<evidence type="ECO:0000313" key="10">
    <source>
        <dbReference type="Proteomes" id="UP000033986"/>
    </source>
</evidence>
<dbReference type="EMBL" id="LCDB01000005">
    <property type="protein sequence ID" value="KKS44644.1"/>
    <property type="molecule type" value="Genomic_DNA"/>
</dbReference>
<dbReference type="InterPro" id="IPR003494">
    <property type="entry name" value="SHS2_FtsA"/>
</dbReference>
<keyword evidence="2 6" id="KW-1003">Cell membrane</keyword>
<evidence type="ECO:0000256" key="2">
    <source>
        <dbReference type="ARBA" id="ARBA00022475"/>
    </source>
</evidence>
<dbReference type="Gene3D" id="3.30.1490.110">
    <property type="match status" value="1"/>
</dbReference>
<organism evidence="9 10">
    <name type="scientific">Candidatus Azambacteria bacterium GW2011_GWB1_42_17</name>
    <dbReference type="NCBI Taxonomy" id="1618615"/>
    <lineage>
        <taxon>Bacteria</taxon>
        <taxon>Candidatus Azamiibacteriota</taxon>
    </lineage>
</organism>
<dbReference type="PANTHER" id="PTHR32432:SF4">
    <property type="entry name" value="CELL DIVISION PROTEIN FTSA"/>
    <property type="match status" value="1"/>
</dbReference>
<dbReference type="Gene3D" id="3.30.420.40">
    <property type="match status" value="2"/>
</dbReference>
<keyword evidence="4 6" id="KW-0472">Membrane</keyword>
<dbReference type="Pfam" id="PF14450">
    <property type="entry name" value="FtsA"/>
    <property type="match status" value="1"/>
</dbReference>
<gene>
    <name evidence="6" type="primary">ftsA</name>
    <name evidence="9" type="ORF">UV07_C0005G0020</name>
</gene>
<evidence type="ECO:0000256" key="7">
    <source>
        <dbReference type="PIRNR" id="PIRNR003101"/>
    </source>
</evidence>
<comment type="similarity">
    <text evidence="1">Belongs to the heat shock protein 70 family.</text>
</comment>
<dbReference type="InterPro" id="IPR043129">
    <property type="entry name" value="ATPase_NBD"/>
</dbReference>
<evidence type="ECO:0000256" key="1">
    <source>
        <dbReference type="ARBA" id="ARBA00007381"/>
    </source>
</evidence>
<protein>
    <recommendedName>
        <fullName evidence="6 7">Cell division protein FtsA</fullName>
    </recommendedName>
</protein>
<feature type="domain" description="SHS2" evidence="8">
    <location>
        <begin position="7"/>
        <end position="196"/>
    </location>
</feature>
<dbReference type="InterPro" id="IPR020823">
    <property type="entry name" value="Cell_div_FtsA"/>
</dbReference>
<dbReference type="NCBIfam" id="TIGR01174">
    <property type="entry name" value="ftsA"/>
    <property type="match status" value="1"/>
</dbReference>
<evidence type="ECO:0000256" key="3">
    <source>
        <dbReference type="ARBA" id="ARBA00022618"/>
    </source>
</evidence>
<evidence type="ECO:0000256" key="6">
    <source>
        <dbReference type="HAMAP-Rule" id="MF_02033"/>
    </source>
</evidence>
<dbReference type="InterPro" id="IPR018181">
    <property type="entry name" value="Heat_shock_70_CS"/>
</dbReference>
<comment type="subcellular location">
    <subcellularLocation>
        <location evidence="6">Cell membrane</location>
        <topology evidence="6">Peripheral membrane protein</topology>
        <orientation evidence="6">Cytoplasmic side</orientation>
    </subcellularLocation>
    <text evidence="6">Localizes to the Z ring in an FtsZ-dependent manner. Targeted to the membrane through a conserved C-terminal amphipathic helix.</text>
</comment>